<reference evidence="2" key="1">
    <citation type="submission" date="2022-11" db="UniProtKB">
        <authorList>
            <consortium name="WormBaseParasite"/>
        </authorList>
    </citation>
    <scope>IDENTIFICATION</scope>
</reference>
<organism evidence="1 2">
    <name type="scientific">Romanomermis culicivorax</name>
    <name type="common">Nematode worm</name>
    <dbReference type="NCBI Taxonomy" id="13658"/>
    <lineage>
        <taxon>Eukaryota</taxon>
        <taxon>Metazoa</taxon>
        <taxon>Ecdysozoa</taxon>
        <taxon>Nematoda</taxon>
        <taxon>Enoplea</taxon>
        <taxon>Dorylaimia</taxon>
        <taxon>Mermithida</taxon>
        <taxon>Mermithoidea</taxon>
        <taxon>Mermithidae</taxon>
        <taxon>Romanomermis</taxon>
    </lineage>
</organism>
<keyword evidence="1" id="KW-1185">Reference proteome</keyword>
<dbReference type="Pfam" id="PF11957">
    <property type="entry name" value="efThoc1"/>
    <property type="match status" value="1"/>
</dbReference>
<dbReference type="AlphaFoldDB" id="A0A915KVH1"/>
<evidence type="ECO:0000313" key="2">
    <source>
        <dbReference type="WBParaSite" id="nRc.2.0.1.t42468-RA"/>
    </source>
</evidence>
<dbReference type="InterPro" id="IPR021861">
    <property type="entry name" value="THO_THOC1"/>
</dbReference>
<protein>
    <submittedName>
        <fullName evidence="2">Uncharacterized protein</fullName>
    </submittedName>
</protein>
<sequence>MTIKIESTFADSDIEKAILSGDIERAEITINSLEKEVDKKSFVDCLLRNRLIHLIASKCPTGEIIDLLSFAFSLARKDLCSKALLASLLGDILDTSTVEQCELIFGFVEDHLNDWKKVCEILLRKFVI</sequence>
<dbReference type="WBParaSite" id="nRc.2.0.1.t42468-RA">
    <property type="protein sequence ID" value="nRc.2.0.1.t42468-RA"/>
    <property type="gene ID" value="nRc.2.0.1.g42468"/>
</dbReference>
<accession>A0A915KVH1</accession>
<name>A0A915KVH1_ROMCU</name>
<evidence type="ECO:0000313" key="1">
    <source>
        <dbReference type="Proteomes" id="UP000887565"/>
    </source>
</evidence>
<proteinExistence type="predicted"/>
<dbReference type="Proteomes" id="UP000887565">
    <property type="component" value="Unplaced"/>
</dbReference>